<dbReference type="CDD" id="cd19071">
    <property type="entry name" value="AKR_AKR1-5-like"/>
    <property type="match status" value="1"/>
</dbReference>
<sequence length="598" mass="65351">MNQTSRVMSIVHSFKLNTGAVIPAFGLGTWRSKPNEVRDAVAHAIKVGYTHIDAAWVYENEDEVGAGIKASGVPREKLFITSKLWNTFHRPEQVPLGLKDTLTKLDTPYLDLYLMHWPLAHVNDGTGNSVKDETTGKSKIDPVPVIDTWRAMEKLVDEGKVKAIGVSNFNITKLKALLEVARIRPAVNQVELHPYLPQDELVDFCRKEGILVTAYSPLGSTPGPGTVLNDPVVLEIAERNGKTPAQVLISWAIQRGTQAIPKSVNPTRIEQNLQYFALSDADFKALSDLNKSRPAPTRYVDPSGWWGVDIYSDKWDGVARDAPSARHHLLDSVAEEDEECDAGTHECSAKEICDKGCPAIAGRKHHDGEMRAAGEFDSLATIAEASPEPESVPLSNGGNVRTPCDMTERHALQADSQASLVEIATECDGSDAGEPAVSTDGPAAIADVNGRPLAQPAQPLVAQPTEAHAAAVDATQAADDDEQPATQPLRRRLFACFGGWSWPQMRRRKPAAHVKLPSPAATPRPPTQPQPRMVGTGTFYERQLTFDGIDSIYEIVEVMVPADDSDDGAAQRASAGRPRRKFRWWWSRKEAQDSVITL</sequence>
<gene>
    <name evidence="3" type="ORF">HK105_208051</name>
</gene>
<dbReference type="Proteomes" id="UP001527925">
    <property type="component" value="Unassembled WGS sequence"/>
</dbReference>
<dbReference type="Gene3D" id="3.20.20.100">
    <property type="entry name" value="NADP-dependent oxidoreductase domain"/>
    <property type="match status" value="1"/>
</dbReference>
<dbReference type="Pfam" id="PF00248">
    <property type="entry name" value="Aldo_ket_red"/>
    <property type="match status" value="1"/>
</dbReference>
<dbReference type="InterPro" id="IPR023210">
    <property type="entry name" value="NADP_OxRdtase_dom"/>
</dbReference>
<dbReference type="InterPro" id="IPR036812">
    <property type="entry name" value="NAD(P)_OxRdtase_dom_sf"/>
</dbReference>
<comment type="caution">
    <text evidence="3">The sequence shown here is derived from an EMBL/GenBank/DDBJ whole genome shotgun (WGS) entry which is preliminary data.</text>
</comment>
<dbReference type="SUPFAM" id="SSF51430">
    <property type="entry name" value="NAD(P)-linked oxidoreductase"/>
    <property type="match status" value="1"/>
</dbReference>
<keyword evidence="4" id="KW-1185">Reference proteome</keyword>
<dbReference type="EMBL" id="JADGIZ020000064">
    <property type="protein sequence ID" value="KAL2912479.1"/>
    <property type="molecule type" value="Genomic_DNA"/>
</dbReference>
<feature type="region of interest" description="Disordered" evidence="1">
    <location>
        <begin position="510"/>
        <end position="533"/>
    </location>
</feature>
<accession>A0ABR4MZ22</accession>
<evidence type="ECO:0000313" key="4">
    <source>
        <dbReference type="Proteomes" id="UP001527925"/>
    </source>
</evidence>
<dbReference type="InterPro" id="IPR018170">
    <property type="entry name" value="Aldo/ket_reductase_CS"/>
</dbReference>
<feature type="compositionally biased region" description="Pro residues" evidence="1">
    <location>
        <begin position="520"/>
        <end position="529"/>
    </location>
</feature>
<proteinExistence type="predicted"/>
<dbReference type="InterPro" id="IPR020471">
    <property type="entry name" value="AKR"/>
</dbReference>
<name>A0ABR4MZ22_9FUNG</name>
<evidence type="ECO:0000256" key="1">
    <source>
        <dbReference type="SAM" id="MobiDB-lite"/>
    </source>
</evidence>
<reference evidence="3 4" key="1">
    <citation type="submission" date="2023-09" db="EMBL/GenBank/DDBJ databases">
        <title>Pangenome analysis of Batrachochytrium dendrobatidis and related Chytrids.</title>
        <authorList>
            <person name="Yacoub M.N."/>
            <person name="Stajich J.E."/>
            <person name="James T.Y."/>
        </authorList>
    </citation>
    <scope>NUCLEOTIDE SEQUENCE [LARGE SCALE GENOMIC DNA]</scope>
    <source>
        <strain evidence="3 4">JEL0888</strain>
    </source>
</reference>
<dbReference type="PRINTS" id="PR00069">
    <property type="entry name" value="ALDKETRDTASE"/>
</dbReference>
<feature type="domain" description="NADP-dependent oxidoreductase" evidence="2">
    <location>
        <begin position="26"/>
        <end position="290"/>
    </location>
</feature>
<dbReference type="PANTHER" id="PTHR11732">
    <property type="entry name" value="ALDO/KETO REDUCTASE"/>
    <property type="match status" value="1"/>
</dbReference>
<evidence type="ECO:0000259" key="2">
    <source>
        <dbReference type="Pfam" id="PF00248"/>
    </source>
</evidence>
<dbReference type="PROSITE" id="PS00062">
    <property type="entry name" value="ALDOKETO_REDUCTASE_2"/>
    <property type="match status" value="1"/>
</dbReference>
<organism evidence="3 4">
    <name type="scientific">Polyrhizophydium stewartii</name>
    <dbReference type="NCBI Taxonomy" id="2732419"/>
    <lineage>
        <taxon>Eukaryota</taxon>
        <taxon>Fungi</taxon>
        <taxon>Fungi incertae sedis</taxon>
        <taxon>Chytridiomycota</taxon>
        <taxon>Chytridiomycota incertae sedis</taxon>
        <taxon>Chytridiomycetes</taxon>
        <taxon>Rhizophydiales</taxon>
        <taxon>Rhizophydiales incertae sedis</taxon>
        <taxon>Polyrhizophydium</taxon>
    </lineage>
</organism>
<evidence type="ECO:0000313" key="3">
    <source>
        <dbReference type="EMBL" id="KAL2912479.1"/>
    </source>
</evidence>
<protein>
    <recommendedName>
        <fullName evidence="2">NADP-dependent oxidoreductase domain-containing protein</fullName>
    </recommendedName>
</protein>